<sequence>MVPYTVYTTRDRRSRSLAAKLEFDSKRN</sequence>
<dbReference type="EMBL" id="GBXM01005783">
    <property type="protein sequence ID" value="JAI02795.1"/>
    <property type="molecule type" value="Transcribed_RNA"/>
</dbReference>
<dbReference type="AlphaFoldDB" id="A0A0E9XJG7"/>
<reference evidence="1" key="1">
    <citation type="submission" date="2014-11" db="EMBL/GenBank/DDBJ databases">
        <authorList>
            <person name="Amaro Gonzalez C."/>
        </authorList>
    </citation>
    <scope>NUCLEOTIDE SEQUENCE</scope>
</reference>
<organism evidence="1">
    <name type="scientific">Anguilla anguilla</name>
    <name type="common">European freshwater eel</name>
    <name type="synonym">Muraena anguilla</name>
    <dbReference type="NCBI Taxonomy" id="7936"/>
    <lineage>
        <taxon>Eukaryota</taxon>
        <taxon>Metazoa</taxon>
        <taxon>Chordata</taxon>
        <taxon>Craniata</taxon>
        <taxon>Vertebrata</taxon>
        <taxon>Euteleostomi</taxon>
        <taxon>Actinopterygii</taxon>
        <taxon>Neopterygii</taxon>
        <taxon>Teleostei</taxon>
        <taxon>Anguilliformes</taxon>
        <taxon>Anguillidae</taxon>
        <taxon>Anguilla</taxon>
    </lineage>
</organism>
<proteinExistence type="predicted"/>
<name>A0A0E9XJG7_ANGAN</name>
<accession>A0A0E9XJG7</accession>
<protein>
    <submittedName>
        <fullName evidence="1">Uncharacterized protein</fullName>
    </submittedName>
</protein>
<evidence type="ECO:0000313" key="1">
    <source>
        <dbReference type="EMBL" id="JAI02795.1"/>
    </source>
</evidence>
<reference evidence="1" key="2">
    <citation type="journal article" date="2015" name="Fish Shellfish Immunol.">
        <title>Early steps in the European eel (Anguilla anguilla)-Vibrio vulnificus interaction in the gills: Role of the RtxA13 toxin.</title>
        <authorList>
            <person name="Callol A."/>
            <person name="Pajuelo D."/>
            <person name="Ebbesson L."/>
            <person name="Teles M."/>
            <person name="MacKenzie S."/>
            <person name="Amaro C."/>
        </authorList>
    </citation>
    <scope>NUCLEOTIDE SEQUENCE</scope>
</reference>